<dbReference type="Pfam" id="PF01326">
    <property type="entry name" value="PPDK_N"/>
    <property type="match status" value="1"/>
</dbReference>
<dbReference type="SUPFAM" id="SSF56059">
    <property type="entry name" value="Glutathione synthetase ATP-binding domain-like"/>
    <property type="match status" value="1"/>
</dbReference>
<dbReference type="SUPFAM" id="SSF52009">
    <property type="entry name" value="Phosphohistidine domain"/>
    <property type="match status" value="1"/>
</dbReference>
<dbReference type="Pfam" id="PF00391">
    <property type="entry name" value="PEP-utilizers"/>
    <property type="match status" value="1"/>
</dbReference>
<dbReference type="PANTHER" id="PTHR43615:SF1">
    <property type="entry name" value="PPDK_N DOMAIN-CONTAINING PROTEIN"/>
    <property type="match status" value="1"/>
</dbReference>
<keyword evidence="4" id="KW-1185">Reference proteome</keyword>
<dbReference type="EMBL" id="JBHMCE010000014">
    <property type="protein sequence ID" value="MFB9532621.1"/>
    <property type="molecule type" value="Genomic_DNA"/>
</dbReference>
<sequence>MTFVTALQELDRHSLAVAGGKAANLAEALRAGFPVPDAFVVTTDAYDLVTADPGLSAPLAALAAPHHQDDDLSAKVRAAFETVEMPDDLTRAILEAYAALGAGPVAVRSSATAEDLPEAAFAGQQDTYLNVVGEQELLRAVRGCWASLWSARAIAYRARRAAVHGAVHGAGGVEASRVRIAVVVQVMAQAEVAGVMFTAHPVTGAREQIVIEASAGLGEAVVSGLVTPDHYVLDARGHILQQRPGRREIVISPAPDGGLLRHTPDAAQPPRTLPAQALRRLAALGRALQAHFGRPQDIEWAYAAGAVTLLQARPMTALPPPPLRLGRLQRRLGSILLEYLPVRPYPIDMSTWLPYGPAGLMGEVMRHFGIRKAFEGFLPEVDGVVERLVPPSPRPSPAVLATPHKLVRLARRHDPARWTEDPRLAAFMAETARLQALDVAAMTWQELVRLPRRALRSLAPIAALRIDYLPRTGLSLARLALVLRLLGKNALLGELITGARTRTADANAALEALAATVRRDPRLTAAVEAGELTFEGHDPFHGELAAFLHEYGHRETISPILLTPPTWGEAPEVVLGTIKVLAGRPAAPADRCEQAMGRLLAHPLLRADPRAARRVRRWVEQARHGIAFREDSHFFFTKPLPVLRRAVLEMGGRLRDAGVLDAPEEVFHLRMEELEAAGDPAAMGQGDRRRLRELVARRAQRRAELEGVPLIDARAVFPARDDGDALLTGTPAGGGRAAGPVRVINQPAEFGTLADGEVLVCPYTNPSWTPLFQRAAAVVVDTGGPASHAAIVAREYGIPAVMGTAVGTGVLRTGQPVTVDGSTGRVTGPAPAS</sequence>
<protein>
    <submittedName>
        <fullName evidence="3">PEP/pyruvate-binding domain-containing protein</fullName>
    </submittedName>
</protein>
<evidence type="ECO:0000313" key="3">
    <source>
        <dbReference type="EMBL" id="MFB9532621.1"/>
    </source>
</evidence>
<dbReference type="Proteomes" id="UP001589646">
    <property type="component" value="Unassembled WGS sequence"/>
</dbReference>
<reference evidence="3 4" key="1">
    <citation type="submission" date="2024-09" db="EMBL/GenBank/DDBJ databases">
        <authorList>
            <person name="Sun Q."/>
            <person name="Mori K."/>
        </authorList>
    </citation>
    <scope>NUCLEOTIDE SEQUENCE [LARGE SCALE GENOMIC DNA]</scope>
    <source>
        <strain evidence="3 4">JCM 3323</strain>
    </source>
</reference>
<gene>
    <name evidence="3" type="ORF">ACFFRN_38950</name>
</gene>
<dbReference type="InterPro" id="IPR008279">
    <property type="entry name" value="PEP-util_enz_mobile_dom"/>
</dbReference>
<dbReference type="InterPro" id="IPR013815">
    <property type="entry name" value="ATP_grasp_subdomain_1"/>
</dbReference>
<accession>A0ABV5QD39</accession>
<dbReference type="InterPro" id="IPR036637">
    <property type="entry name" value="Phosphohistidine_dom_sf"/>
</dbReference>
<dbReference type="InterPro" id="IPR051549">
    <property type="entry name" value="PEP_Utilizing_Enz"/>
</dbReference>
<dbReference type="Gene3D" id="3.30.1490.20">
    <property type="entry name" value="ATP-grasp fold, A domain"/>
    <property type="match status" value="1"/>
</dbReference>
<name>A0ABV5QD39_9ACTN</name>
<feature type="domain" description="Pyruvate phosphate dikinase AMP/ATP-binding" evidence="2">
    <location>
        <begin position="17"/>
        <end position="317"/>
    </location>
</feature>
<evidence type="ECO:0000313" key="4">
    <source>
        <dbReference type="Proteomes" id="UP001589646"/>
    </source>
</evidence>
<evidence type="ECO:0000259" key="1">
    <source>
        <dbReference type="Pfam" id="PF00391"/>
    </source>
</evidence>
<dbReference type="Gene3D" id="3.30.470.20">
    <property type="entry name" value="ATP-grasp fold, B domain"/>
    <property type="match status" value="1"/>
</dbReference>
<proteinExistence type="predicted"/>
<dbReference type="InterPro" id="IPR002192">
    <property type="entry name" value="PPDK_AMP/ATP-bd"/>
</dbReference>
<dbReference type="PANTHER" id="PTHR43615">
    <property type="entry name" value="PHOSPHOENOLPYRUVATE SYNTHASE-RELATED"/>
    <property type="match status" value="1"/>
</dbReference>
<comment type="caution">
    <text evidence="3">The sequence shown here is derived from an EMBL/GenBank/DDBJ whole genome shotgun (WGS) entry which is preliminary data.</text>
</comment>
<dbReference type="RefSeq" id="WP_346117629.1">
    <property type="nucleotide sequence ID" value="NZ_BAAAXC010000005.1"/>
</dbReference>
<feature type="domain" description="PEP-utilising enzyme mobile" evidence="1">
    <location>
        <begin position="754"/>
        <end position="824"/>
    </location>
</feature>
<evidence type="ECO:0000259" key="2">
    <source>
        <dbReference type="Pfam" id="PF01326"/>
    </source>
</evidence>
<dbReference type="Gene3D" id="3.50.30.10">
    <property type="entry name" value="Phosphohistidine domain"/>
    <property type="match status" value="1"/>
</dbReference>
<organism evidence="3 4">
    <name type="scientific">Nonomuraea roseola</name>
    <dbReference type="NCBI Taxonomy" id="46179"/>
    <lineage>
        <taxon>Bacteria</taxon>
        <taxon>Bacillati</taxon>
        <taxon>Actinomycetota</taxon>
        <taxon>Actinomycetes</taxon>
        <taxon>Streptosporangiales</taxon>
        <taxon>Streptosporangiaceae</taxon>
        <taxon>Nonomuraea</taxon>
    </lineage>
</organism>